<keyword evidence="1" id="KW-0540">Nuclease</keyword>
<accession>A0A4Y1ZHJ2</accession>
<dbReference type="EC" id="3.1.-.-" evidence="1"/>
<dbReference type="PANTHER" id="PTHR30255">
    <property type="entry name" value="SINGLE-STRANDED-DNA-SPECIFIC EXONUCLEASE RECJ"/>
    <property type="match status" value="1"/>
</dbReference>
<organism evidence="1 2">
    <name type="scientific">Sporolactobacillus inulinus</name>
    <dbReference type="NCBI Taxonomy" id="2078"/>
    <lineage>
        <taxon>Bacteria</taxon>
        <taxon>Bacillati</taxon>
        <taxon>Bacillota</taxon>
        <taxon>Bacilli</taxon>
        <taxon>Bacillales</taxon>
        <taxon>Sporolactobacillaceae</taxon>
        <taxon>Sporolactobacillus</taxon>
    </lineage>
</organism>
<dbReference type="Proteomes" id="UP000319716">
    <property type="component" value="Unassembled WGS sequence"/>
</dbReference>
<protein>
    <submittedName>
        <fullName evidence="1">Single-stranded-DNA-specific exonuclease recJ</fullName>
        <ecNumber evidence="1">3.1.-.-</ecNumber>
    </submittedName>
</protein>
<proteinExistence type="predicted"/>
<dbReference type="EMBL" id="BEXB01000047">
    <property type="protein sequence ID" value="GAY78374.1"/>
    <property type="molecule type" value="Genomic_DNA"/>
</dbReference>
<dbReference type="AlphaFoldDB" id="A0A4Y1ZHJ2"/>
<evidence type="ECO:0000313" key="2">
    <source>
        <dbReference type="Proteomes" id="UP000319716"/>
    </source>
</evidence>
<keyword evidence="1" id="KW-0378">Hydrolase</keyword>
<dbReference type="RefSeq" id="WP_262393370.1">
    <property type="nucleotide sequence ID" value="NZ_BEXB01000047.1"/>
</dbReference>
<dbReference type="PANTHER" id="PTHR30255:SF2">
    <property type="entry name" value="SINGLE-STRANDED-DNA-SPECIFIC EXONUCLEASE RECJ"/>
    <property type="match status" value="1"/>
</dbReference>
<dbReference type="InterPro" id="IPR038763">
    <property type="entry name" value="DHH_sf"/>
</dbReference>
<dbReference type="SUPFAM" id="SSF64182">
    <property type="entry name" value="DHH phosphoesterases"/>
    <property type="match status" value="1"/>
</dbReference>
<reference evidence="1 2" key="1">
    <citation type="submission" date="2017-11" db="EMBL/GenBank/DDBJ databases">
        <title>Draft Genome Sequence of Sporolactobacillus inulinus NBRC 111894 Isolated from Koso, a Japanese Sugar-Vegetable Fermented Beverage.</title>
        <authorList>
            <person name="Chiou T.Y."/>
            <person name="Oshima K."/>
            <person name="Suda W."/>
            <person name="Hattori M."/>
            <person name="Takahashi T."/>
        </authorList>
    </citation>
    <scope>NUCLEOTIDE SEQUENCE [LARGE SCALE GENOMIC DNA]</scope>
    <source>
        <strain evidence="1 2">NBRC111894</strain>
    </source>
</reference>
<gene>
    <name evidence="1" type="ORF">NBRC111894_3928</name>
</gene>
<dbReference type="InterPro" id="IPR051673">
    <property type="entry name" value="SSDNA_exonuclease_RecJ"/>
</dbReference>
<keyword evidence="1" id="KW-0269">Exonuclease</keyword>
<dbReference type="Gene3D" id="3.90.1640.30">
    <property type="match status" value="1"/>
</dbReference>
<sequence length="99" mass="11434">MLESNNRWKIREVDEEKVQRLSESLHISVMTARLLVARGIEESKDAQLFLHEEEMKFYDPMKMKGMREATSRIQQAIASGERIRIFGDYDADGVTSTAI</sequence>
<dbReference type="GO" id="GO:0004527">
    <property type="term" value="F:exonuclease activity"/>
    <property type="evidence" value="ECO:0007669"/>
    <property type="project" value="UniProtKB-KW"/>
</dbReference>
<name>A0A4Y1ZHJ2_9BACL</name>
<comment type="caution">
    <text evidence="1">The sequence shown here is derived from an EMBL/GenBank/DDBJ whole genome shotgun (WGS) entry which is preliminary data.</text>
</comment>
<evidence type="ECO:0000313" key="1">
    <source>
        <dbReference type="EMBL" id="GAY78374.1"/>
    </source>
</evidence>